<feature type="compositionally biased region" description="Acidic residues" evidence="4">
    <location>
        <begin position="110"/>
        <end position="125"/>
    </location>
</feature>
<accession>A0A1Q2ZSI8</accession>
<feature type="compositionally biased region" description="Acidic residues" evidence="4">
    <location>
        <begin position="55"/>
        <end position="87"/>
    </location>
</feature>
<organism evidence="5 6">
    <name type="scientific">Zygosaccharomyces rouxii</name>
    <dbReference type="NCBI Taxonomy" id="4956"/>
    <lineage>
        <taxon>Eukaryota</taxon>
        <taxon>Fungi</taxon>
        <taxon>Dikarya</taxon>
        <taxon>Ascomycota</taxon>
        <taxon>Saccharomycotina</taxon>
        <taxon>Saccharomycetes</taxon>
        <taxon>Saccharomycetales</taxon>
        <taxon>Saccharomycetaceae</taxon>
        <taxon>Zygosaccharomyces</taxon>
    </lineage>
</organism>
<keyword evidence="2" id="KW-0597">Phosphoprotein</keyword>
<feature type="compositionally biased region" description="Basic and acidic residues" evidence="4">
    <location>
        <begin position="97"/>
        <end position="109"/>
    </location>
</feature>
<feature type="compositionally biased region" description="Basic and acidic residues" evidence="4">
    <location>
        <begin position="469"/>
        <end position="492"/>
    </location>
</feature>
<feature type="compositionally biased region" description="Basic and acidic residues" evidence="4">
    <location>
        <begin position="535"/>
        <end position="548"/>
    </location>
</feature>
<dbReference type="EMBL" id="BDGX01000001">
    <property type="protein sequence ID" value="GAV46437.1"/>
    <property type="molecule type" value="Genomic_DNA"/>
</dbReference>
<dbReference type="PANTHER" id="PTHR14150">
    <property type="entry name" value="U3 SMALL NUCLEOLAR RNA-ASSOCIATED PROTEIN 14"/>
    <property type="match status" value="1"/>
</dbReference>
<dbReference type="Pfam" id="PF04615">
    <property type="entry name" value="Utp14"/>
    <property type="match status" value="1"/>
</dbReference>
<feature type="compositionally biased region" description="Low complexity" evidence="4">
    <location>
        <begin position="145"/>
        <end position="156"/>
    </location>
</feature>
<feature type="compositionally biased region" description="Acidic residues" evidence="4">
    <location>
        <begin position="161"/>
        <end position="204"/>
    </location>
</feature>
<dbReference type="OrthoDB" id="277439at2759"/>
<name>A0A1Q2ZSI8_ZYGRO</name>
<proteinExistence type="predicted"/>
<feature type="region of interest" description="Disordered" evidence="4">
    <location>
        <begin position="457"/>
        <end position="659"/>
    </location>
</feature>
<reference evidence="5 6" key="1">
    <citation type="submission" date="2016-08" db="EMBL/GenBank/DDBJ databases">
        <title>Draft genome sequence of allopolyploid Zygosaccharomyces rouxii.</title>
        <authorList>
            <person name="Watanabe J."/>
            <person name="Uehara K."/>
            <person name="Mogi Y."/>
            <person name="Tsukioka Y."/>
        </authorList>
    </citation>
    <scope>NUCLEOTIDE SEQUENCE [LARGE SCALE GENOMIC DNA]</scope>
    <source>
        <strain evidence="5 6">NBRC 110957</strain>
    </source>
</reference>
<evidence type="ECO:0000256" key="1">
    <source>
        <dbReference type="ARBA" id="ARBA00004604"/>
    </source>
</evidence>
<evidence type="ECO:0000313" key="5">
    <source>
        <dbReference type="EMBL" id="GAV46437.1"/>
    </source>
</evidence>
<evidence type="ECO:0000256" key="4">
    <source>
        <dbReference type="SAM" id="MobiDB-lite"/>
    </source>
</evidence>
<dbReference type="GO" id="GO:0032040">
    <property type="term" value="C:small-subunit processome"/>
    <property type="evidence" value="ECO:0007669"/>
    <property type="project" value="InterPro"/>
</dbReference>
<feature type="compositionally biased region" description="Basic and acidic residues" evidence="4">
    <location>
        <begin position="589"/>
        <end position="635"/>
    </location>
</feature>
<feature type="compositionally biased region" description="Basic residues" evidence="4">
    <location>
        <begin position="1"/>
        <end position="16"/>
    </location>
</feature>
<dbReference type="InterPro" id="IPR006709">
    <property type="entry name" value="SSU_processome_Utp14"/>
</dbReference>
<evidence type="ECO:0008006" key="7">
    <source>
        <dbReference type="Google" id="ProtNLM"/>
    </source>
</evidence>
<dbReference type="PANTHER" id="PTHR14150:SF12">
    <property type="entry name" value="U3 SMALL NUCLEOLAR RNA-ASSOCIATED PROTEIN 14 HOMOLOG A"/>
    <property type="match status" value="1"/>
</dbReference>
<keyword evidence="3" id="KW-0539">Nucleus</keyword>
<feature type="region of interest" description="Disordered" evidence="4">
    <location>
        <begin position="1"/>
        <end position="220"/>
    </location>
</feature>
<feature type="region of interest" description="Disordered" evidence="4">
    <location>
        <begin position="739"/>
        <end position="772"/>
    </location>
</feature>
<dbReference type="GO" id="GO:0006364">
    <property type="term" value="P:rRNA processing"/>
    <property type="evidence" value="ECO:0007669"/>
    <property type="project" value="InterPro"/>
</dbReference>
<dbReference type="eggNOG" id="KOG2172">
    <property type="taxonomic scope" value="Eukaryota"/>
</dbReference>
<feature type="compositionally biased region" description="Basic and acidic residues" evidence="4">
    <location>
        <begin position="503"/>
        <end position="512"/>
    </location>
</feature>
<gene>
    <name evidence="5" type="ORF">ZYGR_0A00280</name>
</gene>
<dbReference type="Proteomes" id="UP000187013">
    <property type="component" value="Unassembled WGS sequence"/>
</dbReference>
<comment type="subcellular location">
    <subcellularLocation>
        <location evidence="1">Nucleus</location>
        <location evidence="1">Nucleolus</location>
    </subcellularLocation>
</comment>
<feature type="compositionally biased region" description="Acidic residues" evidence="4">
    <location>
        <begin position="28"/>
        <end position="37"/>
    </location>
</feature>
<comment type="caution">
    <text evidence="5">The sequence shown here is derived from an EMBL/GenBank/DDBJ whole genome shotgun (WGS) entry which is preliminary data.</text>
</comment>
<evidence type="ECO:0000313" key="6">
    <source>
        <dbReference type="Proteomes" id="UP000187013"/>
    </source>
</evidence>
<protein>
    <recommendedName>
        <fullName evidence="7">U3 small nucleolar RNA-associated protein 14</fullName>
    </recommendedName>
</protein>
<sequence>MAKKKNQPSSKLRKRAQNALELAQNELGESDYSDDESAYNSGRRGVLNISRRGQDEDEFEGSENGEESFEDEDLDSDEALGSDDEYDVMNSKFSQTIRDKQKNKNRNQEPEGDSDEEYTSIDEADLLPLSAVWDKAGNDDDDGDSSSGAEENSNGKLELQNENEIDGDDDDDDDEGDESESSQESGSEENPFDEVPQDDDDEVELNNVTSGLMKEGDKQEYKRLNNYGTGKENEYALPSATSVSGSNKLNLADMIGVVDDKEAAAKATLVQDNSSTLSVPLPQRIQQRHERKAAYEISKDEMDKWKDVVQQNRRAEHLDFASGRSVPDNTSSTFTRSAGQPQTELEEKVDKVLQNSNLVDPVKNSTFEELATAKMSPEDMKKKTREMRLMRELMFREERKAKRLKKIKSKTYRRIKKKEMLKNRELAGVDEESDEDADVARAKERMTLKHRANSKWAKDMVKHGMTNDAETREEMEEMLRQGERLNTKVLDHDSEEDDPNLSDIEREEEKEQSQGTSGEKLGKSGIMDMAFMKTAEAREKDENRKTMEALRAAEVSGNVDEESDDEKAANVELNQGRRIYNSVASVNSKQERAKKSGDKPNGKKQVKDGEVEVRYEEPEQQEARNGKESEDKKTESVNPWLATGDEEDESTVKHSSKVSVVDKDSTKAAKNLYKIEKKKGKRNSKAADADEDLLLDADDQHHMTFQTEDLTPNFMFKQQDVVAEAFAGDDVVTSFDDDKKRVAESEDDKEEDVTLPGWGQWAGAGSNPKKKRKFVKKIKGTVEKNKRKDKNLQNVIINEKLNKKNLKYQSSAVPFPFESKEQYERSLRMPLGSEWTSSSAHQKMIKPRILTKPSEVIDPLKAPFK</sequence>
<feature type="compositionally biased region" description="Polar residues" evidence="4">
    <location>
        <begin position="327"/>
        <end position="343"/>
    </location>
</feature>
<feature type="region of interest" description="Disordered" evidence="4">
    <location>
        <begin position="316"/>
        <end position="346"/>
    </location>
</feature>
<dbReference type="AlphaFoldDB" id="A0A1Q2ZSI8"/>
<evidence type="ECO:0000256" key="3">
    <source>
        <dbReference type="ARBA" id="ARBA00023242"/>
    </source>
</evidence>
<feature type="compositionally biased region" description="Acidic residues" evidence="4">
    <location>
        <begin position="493"/>
        <end position="502"/>
    </location>
</feature>
<evidence type="ECO:0000256" key="2">
    <source>
        <dbReference type="ARBA" id="ARBA00022553"/>
    </source>
</evidence>